<name>A0A1I5WU62_9BACT</name>
<dbReference type="InterPro" id="IPR021255">
    <property type="entry name" value="DUF2807"/>
</dbReference>
<dbReference type="Gene3D" id="2.160.20.120">
    <property type="match status" value="1"/>
</dbReference>
<evidence type="ECO:0000313" key="2">
    <source>
        <dbReference type="EMBL" id="SFQ23259.1"/>
    </source>
</evidence>
<sequence length="224" mass="23680">MFAQNTSMKKLLAICTAALLFASCEKDVVRGTGSIVTEERSAGTFNAISTFGSAKIYVSYAPEITVKVKGYQNLVSNYKTDVSGNTLNLRYRDNLNVRNDNIEVYITMPGFNALTSNGSSPIKATGSYNDTESLAISTSGNADISIDEMNVNNYTIQSSGNSDIATLGVKSKSAKVELSGNGTITLSVQDKLDVHISGNGKVSYKGDPGDITTDISGSGTVVKL</sequence>
<feature type="domain" description="Putative auto-transporter adhesin head GIN" evidence="1">
    <location>
        <begin position="45"/>
        <end position="208"/>
    </location>
</feature>
<protein>
    <submittedName>
        <fullName evidence="2">Putative auto-transporter adhesin, head GIN domain</fullName>
    </submittedName>
</protein>
<proteinExistence type="predicted"/>
<dbReference type="Proteomes" id="UP000199031">
    <property type="component" value="Unassembled WGS sequence"/>
</dbReference>
<dbReference type="OrthoDB" id="1150922at2"/>
<dbReference type="AlphaFoldDB" id="A0A1I5WU62"/>
<reference evidence="2 3" key="1">
    <citation type="submission" date="2016-10" db="EMBL/GenBank/DDBJ databases">
        <authorList>
            <person name="de Groot N.N."/>
        </authorList>
    </citation>
    <scope>NUCLEOTIDE SEQUENCE [LARGE SCALE GENOMIC DNA]</scope>
    <source>
        <strain evidence="2 3">DSM 28286</strain>
    </source>
</reference>
<dbReference type="STRING" id="1465490.SAMN05444277_1075"/>
<keyword evidence="3" id="KW-1185">Reference proteome</keyword>
<dbReference type="Pfam" id="PF10988">
    <property type="entry name" value="DUF2807"/>
    <property type="match status" value="1"/>
</dbReference>
<evidence type="ECO:0000259" key="1">
    <source>
        <dbReference type="Pfam" id="PF10988"/>
    </source>
</evidence>
<evidence type="ECO:0000313" key="3">
    <source>
        <dbReference type="Proteomes" id="UP000199031"/>
    </source>
</evidence>
<gene>
    <name evidence="2" type="ORF">SAMN05444277_1075</name>
</gene>
<organism evidence="2 3">
    <name type="scientific">Parafilimonas terrae</name>
    <dbReference type="NCBI Taxonomy" id="1465490"/>
    <lineage>
        <taxon>Bacteria</taxon>
        <taxon>Pseudomonadati</taxon>
        <taxon>Bacteroidota</taxon>
        <taxon>Chitinophagia</taxon>
        <taxon>Chitinophagales</taxon>
        <taxon>Chitinophagaceae</taxon>
        <taxon>Parafilimonas</taxon>
    </lineage>
</organism>
<dbReference type="EMBL" id="FOXQ01000007">
    <property type="protein sequence ID" value="SFQ23259.1"/>
    <property type="molecule type" value="Genomic_DNA"/>
</dbReference>
<accession>A0A1I5WU62</accession>